<reference evidence="4 5" key="1">
    <citation type="journal article" date="2020" name="BMC Genomics">
        <title>Intraspecific diversification of the crop wild relative Brassica cretica Lam. using demographic model selection.</title>
        <authorList>
            <person name="Kioukis A."/>
            <person name="Michalopoulou V.A."/>
            <person name="Briers L."/>
            <person name="Pirintsos S."/>
            <person name="Studholme D.J."/>
            <person name="Pavlidis P."/>
            <person name="Sarris P.F."/>
        </authorList>
    </citation>
    <scope>NUCLEOTIDE SEQUENCE [LARGE SCALE GENOMIC DNA]</scope>
    <source>
        <strain evidence="5">cv. PFS-1207/04</strain>
    </source>
</reference>
<sequence length="107" mass="12219">MEEESSNGYVVNQPRRIVHNWALYNSETRLISLELLPMMRPTDETIFGAGLLAEDDGSSWFCLDGSDISTQSHDCKGIPIYLNQIKEWMIEYDSSMVSISIRTNVAW</sequence>
<feature type="domain" description="RFTS" evidence="3">
    <location>
        <begin position="12"/>
        <end position="107"/>
    </location>
</feature>
<protein>
    <recommendedName>
        <fullName evidence="3">RFTS domain-containing protein</fullName>
    </recommendedName>
</protein>
<keyword evidence="5" id="KW-1185">Reference proteome</keyword>
<comment type="caution">
    <text evidence="4">The sequence shown here is derived from an EMBL/GenBank/DDBJ whole genome shotgun (WGS) entry which is preliminary data.</text>
</comment>
<keyword evidence="2" id="KW-0539">Nucleus</keyword>
<name>A0ABQ7EDE7_BRACR</name>
<evidence type="ECO:0000313" key="5">
    <source>
        <dbReference type="Proteomes" id="UP000266723"/>
    </source>
</evidence>
<organism evidence="4 5">
    <name type="scientific">Brassica cretica</name>
    <name type="common">Mustard</name>
    <dbReference type="NCBI Taxonomy" id="69181"/>
    <lineage>
        <taxon>Eukaryota</taxon>
        <taxon>Viridiplantae</taxon>
        <taxon>Streptophyta</taxon>
        <taxon>Embryophyta</taxon>
        <taxon>Tracheophyta</taxon>
        <taxon>Spermatophyta</taxon>
        <taxon>Magnoliopsida</taxon>
        <taxon>eudicotyledons</taxon>
        <taxon>Gunneridae</taxon>
        <taxon>Pentapetalae</taxon>
        <taxon>rosids</taxon>
        <taxon>malvids</taxon>
        <taxon>Brassicales</taxon>
        <taxon>Brassicaceae</taxon>
        <taxon>Brassiceae</taxon>
        <taxon>Brassica</taxon>
    </lineage>
</organism>
<proteinExistence type="predicted"/>
<dbReference type="Pfam" id="PF12047">
    <property type="entry name" value="DNMT1-RFD"/>
    <property type="match status" value="1"/>
</dbReference>
<dbReference type="EMBL" id="QGKV02000299">
    <property type="protein sequence ID" value="KAF3594623.1"/>
    <property type="molecule type" value="Genomic_DNA"/>
</dbReference>
<dbReference type="InterPro" id="IPR022702">
    <property type="entry name" value="Cytosine_MeTrfase1_RFD"/>
</dbReference>
<evidence type="ECO:0000256" key="2">
    <source>
        <dbReference type="ARBA" id="ARBA00023242"/>
    </source>
</evidence>
<dbReference type="Proteomes" id="UP000266723">
    <property type="component" value="Unassembled WGS sequence"/>
</dbReference>
<evidence type="ECO:0000256" key="1">
    <source>
        <dbReference type="ARBA" id="ARBA00004123"/>
    </source>
</evidence>
<accession>A0ABQ7EDE7</accession>
<evidence type="ECO:0000259" key="3">
    <source>
        <dbReference type="Pfam" id="PF12047"/>
    </source>
</evidence>
<gene>
    <name evidence="4" type="ORF">DY000_02025806</name>
</gene>
<comment type="subcellular location">
    <subcellularLocation>
        <location evidence="1">Nucleus</location>
    </subcellularLocation>
</comment>
<evidence type="ECO:0000313" key="4">
    <source>
        <dbReference type="EMBL" id="KAF3594623.1"/>
    </source>
</evidence>